<sequence>MSLTNIKINIKILLSVIIASILIFEGCASNTQQVTPSQSVSPSESEPESSFPSLNPVALSLPTAEMFGLEGMEAALFNGALEGMPRNETNEMRLPHVSIYGQYEANDETIVICNVLYQTFYDYYGPEHKVTRGRAAFLVCMVLKPLDDGGYQCISFEEAGDDLGYVQNVKDFCGPLTELAQQILKDEAETTSNFPEPDEMLNMYCEATGVIFN</sequence>
<protein>
    <submittedName>
        <fullName evidence="2">Uncharacterized protein</fullName>
    </submittedName>
</protein>
<feature type="compositionally biased region" description="Low complexity" evidence="1">
    <location>
        <begin position="34"/>
        <end position="50"/>
    </location>
</feature>
<evidence type="ECO:0000313" key="2">
    <source>
        <dbReference type="EMBL" id="MPM05134.1"/>
    </source>
</evidence>
<gene>
    <name evidence="2" type="ORF">SDC9_51420</name>
</gene>
<reference evidence="2" key="1">
    <citation type="submission" date="2019-08" db="EMBL/GenBank/DDBJ databases">
        <authorList>
            <person name="Kucharzyk K."/>
            <person name="Murdoch R.W."/>
            <person name="Higgins S."/>
            <person name="Loffler F."/>
        </authorList>
    </citation>
    <scope>NUCLEOTIDE SEQUENCE</scope>
</reference>
<feature type="region of interest" description="Disordered" evidence="1">
    <location>
        <begin position="34"/>
        <end position="53"/>
    </location>
</feature>
<dbReference type="EMBL" id="VSSQ01001104">
    <property type="protein sequence ID" value="MPM05134.1"/>
    <property type="molecule type" value="Genomic_DNA"/>
</dbReference>
<accession>A0A644WSC3</accession>
<organism evidence="2">
    <name type="scientific">bioreactor metagenome</name>
    <dbReference type="NCBI Taxonomy" id="1076179"/>
    <lineage>
        <taxon>unclassified sequences</taxon>
        <taxon>metagenomes</taxon>
        <taxon>ecological metagenomes</taxon>
    </lineage>
</organism>
<proteinExistence type="predicted"/>
<name>A0A644WSC3_9ZZZZ</name>
<comment type="caution">
    <text evidence="2">The sequence shown here is derived from an EMBL/GenBank/DDBJ whole genome shotgun (WGS) entry which is preliminary data.</text>
</comment>
<evidence type="ECO:0000256" key="1">
    <source>
        <dbReference type="SAM" id="MobiDB-lite"/>
    </source>
</evidence>
<dbReference type="AlphaFoldDB" id="A0A644WSC3"/>